<dbReference type="EC" id="3.2.1.40" evidence="2"/>
<feature type="domain" description="Bacterial alpha-L-rhamnosidase N-terminal" evidence="5">
    <location>
        <begin position="148"/>
        <end position="318"/>
    </location>
</feature>
<evidence type="ECO:0000259" key="4">
    <source>
        <dbReference type="Pfam" id="PF05592"/>
    </source>
</evidence>
<evidence type="ECO:0000259" key="6">
    <source>
        <dbReference type="Pfam" id="PF17389"/>
    </source>
</evidence>
<accession>A0A1H0LQJ0</accession>
<dbReference type="InterPro" id="IPR012341">
    <property type="entry name" value="6hp_glycosidase-like_sf"/>
</dbReference>
<proteinExistence type="predicted"/>
<sequence length="952" mass="102295">MVQPSPATPRPRVVDLRAGRRRDGVRWVDGPAPVLSWRTADGPPGWVQSRAELRVTWLDDGGSTGTATASGPVSTGIAWPWRPLRSRERVRIEVVTAAVDGPASAGAAVEVEAPLLDAADWTASWIALPTGEDTPGQLRRCFTLPAAPVRARLHVTALGALEVELNGVRVGDEVLAPGWTAYHDRVLASTHDVTDLLRAGTNVVGAWLAGAWFTERYGFFGRARRAYDGPPALLAQLEVDLVDGTRVVVGTDGTWTGTTEGPLRASGIYAGEEFDATRHDPAWSRPGPAGDGWAPVRVLPAPSAVVLPATAEPVRRTQLVTPVALTTSPSGAQQVDFGQNLVGRVRIRVTGPAGHTVTLRHAEVLEDGELATRQLRHAYSVDRYTLAGTGVEEWEPRFTFHGFRYLQVDDWPGELTAADVTAVVCHSDMAPTASFSCSEPLLERLHENVAWSMRGNFLSIPTDCPQRDERLGWTGDLQVFAGAAATLHDCDAFLTSWLADLAAEQRRSGGVVPIIVPTAMPEDREGVVAAWGDAATVVPWTLHERFGDVDVLARQWASMQAWVEVELAQADEEGLWSRGYQLGDWLDPRAPAHSPREGRTHPSLVASAYLFRSLDVVARTARVLGQDADADRYAGLAERTRTAFLAAYVTPAGRMVSAGPTTYAMTLVFGIATDPLLRERLGRRLAEVVREDGYRIGTGFVGTPLVMDALCATGQLHTAGRLLLQTESPSWLYPVTVGATTVWERWDALLPDGTVNPHEMTSFNHYALGAVVDWLHRGLVGIAPAEPGYRRVRVAPVVLPGLTSATSDLVTPYGPVHAGWVLADGAVRVTAHIPTGAGADVLLPDGTTDQVGSGEHSWTVPWAPPVPTPQLAGLDTDLAELVDDPEALALVRSRVAAFDPGRARAFDGPLRYEAGSTLRTALMFADPAGLQQVDQALLDLAAHRTTPTEETP</sequence>
<dbReference type="GO" id="GO:0030596">
    <property type="term" value="F:alpha-L-rhamnosidase activity"/>
    <property type="evidence" value="ECO:0007669"/>
    <property type="project" value="UniProtKB-EC"/>
</dbReference>
<reference evidence="9" key="1">
    <citation type="submission" date="2016-10" db="EMBL/GenBank/DDBJ databases">
        <authorList>
            <person name="Varghese N."/>
            <person name="Submissions S."/>
        </authorList>
    </citation>
    <scope>NUCLEOTIDE SEQUENCE [LARGE SCALE GENOMIC DNA]</scope>
    <source>
        <strain evidence="9">DSM 45843</strain>
    </source>
</reference>
<dbReference type="Pfam" id="PF08531">
    <property type="entry name" value="Bac_rhamnosid_N"/>
    <property type="match status" value="1"/>
</dbReference>
<dbReference type="Pfam" id="PF17389">
    <property type="entry name" value="Bac_rhamnosid6H"/>
    <property type="match status" value="1"/>
</dbReference>
<organism evidence="8 9">
    <name type="scientific">Klenkia soli</name>
    <dbReference type="NCBI Taxonomy" id="1052260"/>
    <lineage>
        <taxon>Bacteria</taxon>
        <taxon>Bacillati</taxon>
        <taxon>Actinomycetota</taxon>
        <taxon>Actinomycetes</taxon>
        <taxon>Geodermatophilales</taxon>
        <taxon>Geodermatophilaceae</taxon>
        <taxon>Klenkia</taxon>
    </lineage>
</organism>
<protein>
    <recommendedName>
        <fullName evidence="2">alpha-L-rhamnosidase</fullName>
        <ecNumber evidence="2">3.2.1.40</ecNumber>
    </recommendedName>
</protein>
<evidence type="ECO:0000259" key="7">
    <source>
        <dbReference type="Pfam" id="PF17390"/>
    </source>
</evidence>
<dbReference type="InterPro" id="IPR008902">
    <property type="entry name" value="Rhamnosid_concanavalin"/>
</dbReference>
<dbReference type="PIRSF" id="PIRSF010631">
    <property type="entry name" value="A-rhamnsds"/>
    <property type="match status" value="1"/>
</dbReference>
<evidence type="ECO:0000259" key="5">
    <source>
        <dbReference type="Pfam" id="PF08531"/>
    </source>
</evidence>
<dbReference type="Pfam" id="PF25788">
    <property type="entry name" value="Ig_Rha78A_N"/>
    <property type="match status" value="1"/>
</dbReference>
<feature type="domain" description="Alpha-L-rhamnosidase concanavalin-like" evidence="4">
    <location>
        <begin position="330"/>
        <end position="426"/>
    </location>
</feature>
<evidence type="ECO:0000256" key="1">
    <source>
        <dbReference type="ARBA" id="ARBA00001445"/>
    </source>
</evidence>
<dbReference type="OrthoDB" id="9761045at2"/>
<dbReference type="PANTHER" id="PTHR33307">
    <property type="entry name" value="ALPHA-RHAMNOSIDASE (EUROFUNG)"/>
    <property type="match status" value="1"/>
</dbReference>
<dbReference type="EMBL" id="FNIR01000007">
    <property type="protein sequence ID" value="SDO70343.1"/>
    <property type="molecule type" value="Genomic_DNA"/>
</dbReference>
<dbReference type="Pfam" id="PF17390">
    <property type="entry name" value="Bac_rhamnosid_C"/>
    <property type="match status" value="1"/>
</dbReference>
<comment type="catalytic activity">
    <reaction evidence="1">
        <text>Hydrolysis of terminal non-reducing alpha-L-rhamnose residues in alpha-L-rhamnosides.</text>
        <dbReference type="EC" id="3.2.1.40"/>
    </reaction>
</comment>
<dbReference type="GO" id="GO:0005975">
    <property type="term" value="P:carbohydrate metabolic process"/>
    <property type="evidence" value="ECO:0007669"/>
    <property type="project" value="InterPro"/>
</dbReference>
<keyword evidence="9" id="KW-1185">Reference proteome</keyword>
<dbReference type="InterPro" id="IPR008928">
    <property type="entry name" value="6-hairpin_glycosidase_sf"/>
</dbReference>
<dbReference type="SUPFAM" id="SSF48208">
    <property type="entry name" value="Six-hairpin glycosidases"/>
    <property type="match status" value="1"/>
</dbReference>
<dbReference type="Gene3D" id="2.60.120.260">
    <property type="entry name" value="Galactose-binding domain-like"/>
    <property type="match status" value="2"/>
</dbReference>
<gene>
    <name evidence="8" type="ORF">SAMN05660199_02383</name>
</gene>
<evidence type="ECO:0000256" key="3">
    <source>
        <dbReference type="ARBA" id="ARBA00022801"/>
    </source>
</evidence>
<keyword evidence="3" id="KW-0378">Hydrolase</keyword>
<dbReference type="Pfam" id="PF05592">
    <property type="entry name" value="Bac_rhamnosid"/>
    <property type="match status" value="1"/>
</dbReference>
<dbReference type="PANTHER" id="PTHR33307:SF6">
    <property type="entry name" value="ALPHA-RHAMNOSIDASE (EUROFUNG)-RELATED"/>
    <property type="match status" value="1"/>
</dbReference>
<dbReference type="Gene3D" id="2.60.420.10">
    <property type="entry name" value="Maltose phosphorylase, domain 3"/>
    <property type="match status" value="1"/>
</dbReference>
<dbReference type="InterPro" id="IPR013737">
    <property type="entry name" value="Bac_rhamnosid_N"/>
</dbReference>
<dbReference type="Gene3D" id="1.50.10.10">
    <property type="match status" value="1"/>
</dbReference>
<dbReference type="InterPro" id="IPR016007">
    <property type="entry name" value="Alpha_rhamnosid"/>
</dbReference>
<evidence type="ECO:0000256" key="2">
    <source>
        <dbReference type="ARBA" id="ARBA00012652"/>
    </source>
</evidence>
<evidence type="ECO:0000313" key="8">
    <source>
        <dbReference type="EMBL" id="SDO70343.1"/>
    </source>
</evidence>
<evidence type="ECO:0000313" key="9">
    <source>
        <dbReference type="Proteomes" id="UP000199088"/>
    </source>
</evidence>
<dbReference type="STRING" id="1052260.SAMN05660199_02383"/>
<name>A0A1H0LQJ0_9ACTN</name>
<dbReference type="Proteomes" id="UP000199088">
    <property type="component" value="Unassembled WGS sequence"/>
</dbReference>
<dbReference type="AlphaFoldDB" id="A0A1H0LQJ0"/>
<dbReference type="InterPro" id="IPR035398">
    <property type="entry name" value="Bac_rhamnosid_C"/>
</dbReference>
<dbReference type="RefSeq" id="WP_091245169.1">
    <property type="nucleotide sequence ID" value="NZ_FNIR01000007.1"/>
</dbReference>
<feature type="domain" description="Alpha-L-rhamnosidase six-hairpin glycosidase" evidence="6">
    <location>
        <begin position="432"/>
        <end position="778"/>
    </location>
</feature>
<feature type="domain" description="Alpha-L-rhamnosidase C-terminal" evidence="7">
    <location>
        <begin position="781"/>
        <end position="854"/>
    </location>
</feature>
<dbReference type="InterPro" id="IPR035396">
    <property type="entry name" value="Bac_rhamnosid6H"/>
</dbReference>